<gene>
    <name evidence="3" type="ORF">SAMN05216302_10686</name>
</gene>
<sequence>MKQIKFHAFVLLIILMTINSIAAASNFDHSIWDGLLHKHVHMVRQGQASEVDYHAFLKQRNKLCSYLSRLSAVSYSEFARWPQAERLAFLINAYNAYTVELILTRYPNVDSIKELGSLFQSPWKKEFVPLLGKMRSLDDIEHGMIRKPGDYNEPRVHFAVNCASIGCPALLNEAFAGGKLEDQLETVTKAFLEDRTRNRYNASTGRLEVSKIFDWYTQDFESGWGGWHSLAAFFSQYADSLTDSEQARQVVKAEGARVRYLDYDWSLNDRK</sequence>
<evidence type="ECO:0000313" key="3">
    <source>
        <dbReference type="EMBL" id="SFL36333.1"/>
    </source>
</evidence>
<dbReference type="OrthoDB" id="526867at2"/>
<evidence type="ECO:0000313" key="4">
    <source>
        <dbReference type="Proteomes" id="UP000199533"/>
    </source>
</evidence>
<dbReference type="RefSeq" id="WP_090703589.1">
    <property type="nucleotide sequence ID" value="NZ_FOSP01000068.1"/>
</dbReference>
<organism evidence="3 4">
    <name type="scientific">Nitrosomonas aestuarii</name>
    <dbReference type="NCBI Taxonomy" id="52441"/>
    <lineage>
        <taxon>Bacteria</taxon>
        <taxon>Pseudomonadati</taxon>
        <taxon>Pseudomonadota</taxon>
        <taxon>Betaproteobacteria</taxon>
        <taxon>Nitrosomonadales</taxon>
        <taxon>Nitrosomonadaceae</taxon>
        <taxon>Nitrosomonas</taxon>
    </lineage>
</organism>
<feature type="domain" description="DUF547" evidence="2">
    <location>
        <begin position="79"/>
        <end position="192"/>
    </location>
</feature>
<dbReference type="STRING" id="52441.SAMN05216302_10686"/>
<reference evidence="4" key="1">
    <citation type="submission" date="2016-10" db="EMBL/GenBank/DDBJ databases">
        <authorList>
            <person name="Varghese N."/>
            <person name="Submissions S."/>
        </authorList>
    </citation>
    <scope>NUCLEOTIDE SEQUENCE [LARGE SCALE GENOMIC DNA]</scope>
    <source>
        <strain evidence="4">Nm69</strain>
    </source>
</reference>
<dbReference type="InterPro" id="IPR006869">
    <property type="entry name" value="DUF547"/>
</dbReference>
<evidence type="ECO:0000256" key="1">
    <source>
        <dbReference type="SAM" id="SignalP"/>
    </source>
</evidence>
<accession>A0A1I4H3V9</accession>
<dbReference type="Pfam" id="PF04784">
    <property type="entry name" value="DUF547"/>
    <property type="match status" value="1"/>
</dbReference>
<dbReference type="Proteomes" id="UP000199533">
    <property type="component" value="Unassembled WGS sequence"/>
</dbReference>
<keyword evidence="1" id="KW-0732">Signal</keyword>
<name>A0A1I4H3V9_9PROT</name>
<dbReference type="EMBL" id="FOSP01000068">
    <property type="protein sequence ID" value="SFL36333.1"/>
    <property type="molecule type" value="Genomic_DNA"/>
</dbReference>
<evidence type="ECO:0000259" key="2">
    <source>
        <dbReference type="Pfam" id="PF04784"/>
    </source>
</evidence>
<dbReference type="PANTHER" id="PTHR34386">
    <property type="entry name" value="GLUTAREDOXIN"/>
    <property type="match status" value="1"/>
</dbReference>
<proteinExistence type="predicted"/>
<dbReference type="InterPro" id="IPR051548">
    <property type="entry name" value="Grx-like_ET"/>
</dbReference>
<dbReference type="GO" id="GO:0045454">
    <property type="term" value="P:cell redox homeostasis"/>
    <property type="evidence" value="ECO:0007669"/>
    <property type="project" value="TreeGrafter"/>
</dbReference>
<feature type="signal peptide" evidence="1">
    <location>
        <begin position="1"/>
        <end position="22"/>
    </location>
</feature>
<dbReference type="GO" id="GO:0009055">
    <property type="term" value="F:electron transfer activity"/>
    <property type="evidence" value="ECO:0007669"/>
    <property type="project" value="TreeGrafter"/>
</dbReference>
<dbReference type="PANTHER" id="PTHR34386:SF1">
    <property type="entry name" value="GLUTAREDOXIN-LIKE PROTEIN NRDH"/>
    <property type="match status" value="1"/>
</dbReference>
<protein>
    <recommendedName>
        <fullName evidence="2">DUF547 domain-containing protein</fullName>
    </recommendedName>
</protein>
<feature type="chain" id="PRO_5011527145" description="DUF547 domain-containing protein" evidence="1">
    <location>
        <begin position="23"/>
        <end position="271"/>
    </location>
</feature>
<dbReference type="AlphaFoldDB" id="A0A1I4H3V9"/>
<keyword evidence="4" id="KW-1185">Reference proteome</keyword>